<dbReference type="EMBL" id="QPJT01000001">
    <property type="protein sequence ID" value="RCX20902.1"/>
    <property type="molecule type" value="Genomic_DNA"/>
</dbReference>
<evidence type="ECO:0000313" key="2">
    <source>
        <dbReference type="Proteomes" id="UP000253034"/>
    </source>
</evidence>
<name>A0A369BH69_9FIRM</name>
<comment type="caution">
    <text evidence="1">The sequence shown here is derived from an EMBL/GenBank/DDBJ whole genome shotgun (WGS) entry which is preliminary data.</text>
</comment>
<dbReference type="RefSeq" id="WP_114295854.1">
    <property type="nucleotide sequence ID" value="NZ_QPJT01000001.1"/>
</dbReference>
<proteinExistence type="predicted"/>
<reference evidence="1 2" key="1">
    <citation type="submission" date="2018-07" db="EMBL/GenBank/DDBJ databases">
        <title>Genomic Encyclopedia of Type Strains, Phase IV (KMG-IV): sequencing the most valuable type-strain genomes for metagenomic binning, comparative biology and taxonomic classification.</title>
        <authorList>
            <person name="Goeker M."/>
        </authorList>
    </citation>
    <scope>NUCLEOTIDE SEQUENCE [LARGE SCALE GENOMIC DNA]</scope>
    <source>
        <strain evidence="1 2">DSM 27016</strain>
    </source>
</reference>
<evidence type="ECO:0000313" key="1">
    <source>
        <dbReference type="EMBL" id="RCX20902.1"/>
    </source>
</evidence>
<keyword evidence="2" id="KW-1185">Reference proteome</keyword>
<accession>A0A369BH69</accession>
<organism evidence="1 2">
    <name type="scientific">Anaerobacterium chartisolvens</name>
    <dbReference type="NCBI Taxonomy" id="1297424"/>
    <lineage>
        <taxon>Bacteria</taxon>
        <taxon>Bacillati</taxon>
        <taxon>Bacillota</taxon>
        <taxon>Clostridia</taxon>
        <taxon>Eubacteriales</taxon>
        <taxon>Oscillospiraceae</taxon>
        <taxon>Anaerobacterium</taxon>
    </lineage>
</organism>
<protein>
    <recommendedName>
        <fullName evidence="3">Myb-like DNA-binding protein</fullName>
    </recommendedName>
</protein>
<evidence type="ECO:0008006" key="3">
    <source>
        <dbReference type="Google" id="ProtNLM"/>
    </source>
</evidence>
<gene>
    <name evidence="1" type="ORF">DFR58_101104</name>
</gene>
<sequence length="382" mass="44939">MGLKRNWTYEEEAYLSDNWGRMSVPSLMKKLDRSQNAIMMHVQRLGLSAFLESGEYITLNQLLQAVTGSKASYSYKMKSWVKNRGLPVHDKRNNQCTWRVVYIDEFWKWAEKNRGFIDFSKMEPLILGKEPAWVAEQRKRDFQAHAIQRKDPWTPEEDARLKDYLKQFKYGHAELSRMLGRSSGAIQRRICDLKLKERPLKADNHKSWEDKHFQTLADMIRAGCSYGAIGEALGKSEKAVRGRVFDFYRTEDTDKVRKMLGNGPWGTGKPELTTFEARRRVPVKKDLARFAELLLIRRNQLGYEPYWQRHMCMKWHDIKGCTAGCANCDECTEFERIKPQYCVRCGGTFFEQEQNKICGPCRIARKKQHQKKWRALHQQKQH</sequence>
<dbReference type="Proteomes" id="UP000253034">
    <property type="component" value="Unassembled WGS sequence"/>
</dbReference>
<dbReference type="AlphaFoldDB" id="A0A369BH69"/>
<dbReference type="OrthoDB" id="1669646at2"/>